<evidence type="ECO:0000313" key="5">
    <source>
        <dbReference type="EMBL" id="NDV87230.1"/>
    </source>
</evidence>
<dbReference type="AlphaFoldDB" id="A0A6L9MIC2"/>
<accession>A0A6L9MIC2</accession>
<dbReference type="SUPFAM" id="SSF46785">
    <property type="entry name" value="Winged helix' DNA-binding domain"/>
    <property type="match status" value="1"/>
</dbReference>
<evidence type="ECO:0000256" key="3">
    <source>
        <dbReference type="ARBA" id="ARBA00023163"/>
    </source>
</evidence>
<dbReference type="Pfam" id="PF07729">
    <property type="entry name" value="FCD"/>
    <property type="match status" value="1"/>
</dbReference>
<evidence type="ECO:0000259" key="4">
    <source>
        <dbReference type="PROSITE" id="PS50949"/>
    </source>
</evidence>
<dbReference type="InterPro" id="IPR008920">
    <property type="entry name" value="TF_FadR/GntR_C"/>
</dbReference>
<dbReference type="Pfam" id="PF00392">
    <property type="entry name" value="GntR"/>
    <property type="match status" value="1"/>
</dbReference>
<dbReference type="RefSeq" id="WP_163043965.1">
    <property type="nucleotide sequence ID" value="NZ_JAAAMJ010000006.1"/>
</dbReference>
<evidence type="ECO:0000256" key="2">
    <source>
        <dbReference type="ARBA" id="ARBA00023125"/>
    </source>
</evidence>
<dbReference type="InterPro" id="IPR036390">
    <property type="entry name" value="WH_DNA-bd_sf"/>
</dbReference>
<dbReference type="CDD" id="cd07377">
    <property type="entry name" value="WHTH_GntR"/>
    <property type="match status" value="1"/>
</dbReference>
<dbReference type="Proteomes" id="UP000476332">
    <property type="component" value="Unassembled WGS sequence"/>
</dbReference>
<proteinExistence type="predicted"/>
<keyword evidence="3" id="KW-0804">Transcription</keyword>
<protein>
    <submittedName>
        <fullName evidence="5">FCD domain-containing protein</fullName>
    </submittedName>
</protein>
<dbReference type="EMBL" id="JAAAMJ010000006">
    <property type="protein sequence ID" value="NDV87230.1"/>
    <property type="molecule type" value="Genomic_DNA"/>
</dbReference>
<keyword evidence="2" id="KW-0238">DNA-binding</keyword>
<dbReference type="InterPro" id="IPR036388">
    <property type="entry name" value="WH-like_DNA-bd_sf"/>
</dbReference>
<dbReference type="SMART" id="SM00345">
    <property type="entry name" value="HTH_GNTR"/>
    <property type="match status" value="1"/>
</dbReference>
<dbReference type="InterPro" id="IPR000524">
    <property type="entry name" value="Tscrpt_reg_HTH_GntR"/>
</dbReference>
<dbReference type="Gene3D" id="1.20.120.530">
    <property type="entry name" value="GntR ligand-binding domain-like"/>
    <property type="match status" value="1"/>
</dbReference>
<dbReference type="InterPro" id="IPR011711">
    <property type="entry name" value="GntR_C"/>
</dbReference>
<dbReference type="PROSITE" id="PS50949">
    <property type="entry name" value="HTH_GNTR"/>
    <property type="match status" value="1"/>
</dbReference>
<gene>
    <name evidence="5" type="ORF">GTW51_11010</name>
</gene>
<name>A0A6L9MIC2_9HYPH</name>
<feature type="domain" description="HTH gntR-type" evidence="4">
    <location>
        <begin position="1"/>
        <end position="68"/>
    </location>
</feature>
<comment type="caution">
    <text evidence="5">The sequence shown here is derived from an EMBL/GenBank/DDBJ whole genome shotgun (WGS) entry which is preliminary data.</text>
</comment>
<dbReference type="GO" id="GO:0003700">
    <property type="term" value="F:DNA-binding transcription factor activity"/>
    <property type="evidence" value="ECO:0007669"/>
    <property type="project" value="InterPro"/>
</dbReference>
<sequence>MSISDNVHLTLRRRLMSGHYVPGTQLKEEAVAADLDVSRTPVRSAIQRLITEGLLEPAPKRGAIVTQWTAKDAEDIFNLRIMLEGYGASLAANLIDPAGIMEMKRLNNEMDAAARSKADGHLDEIHRLNLEFHKAIYQACGSGHLRAFGCGLLEFPLVIGGFYIYDDEDIMQSIRQHAEIIAALEAGNPDWAKAAVTCHLAAAIERFRRSGTIGSTDAGQRRDLS</sequence>
<reference evidence="5 6" key="1">
    <citation type="submission" date="2020-01" db="EMBL/GenBank/DDBJ databases">
        <title>Genomes of bacteria type strains.</title>
        <authorList>
            <person name="Chen J."/>
            <person name="Zhu S."/>
            <person name="Chen J."/>
        </authorList>
    </citation>
    <scope>NUCLEOTIDE SEQUENCE [LARGE SCALE GENOMIC DNA]</scope>
    <source>
        <strain evidence="5 6">KCTC 52919</strain>
    </source>
</reference>
<dbReference type="PANTHER" id="PTHR43537">
    <property type="entry name" value="TRANSCRIPTIONAL REGULATOR, GNTR FAMILY"/>
    <property type="match status" value="1"/>
</dbReference>
<organism evidence="5 6">
    <name type="scientific">Aurantimonas aggregata</name>
    <dbReference type="NCBI Taxonomy" id="2047720"/>
    <lineage>
        <taxon>Bacteria</taxon>
        <taxon>Pseudomonadati</taxon>
        <taxon>Pseudomonadota</taxon>
        <taxon>Alphaproteobacteria</taxon>
        <taxon>Hyphomicrobiales</taxon>
        <taxon>Aurantimonadaceae</taxon>
        <taxon>Aurantimonas</taxon>
    </lineage>
</organism>
<dbReference type="SMART" id="SM00895">
    <property type="entry name" value="FCD"/>
    <property type="match status" value="1"/>
</dbReference>
<dbReference type="GO" id="GO:0003677">
    <property type="term" value="F:DNA binding"/>
    <property type="evidence" value="ECO:0007669"/>
    <property type="project" value="UniProtKB-KW"/>
</dbReference>
<evidence type="ECO:0000313" key="6">
    <source>
        <dbReference type="Proteomes" id="UP000476332"/>
    </source>
</evidence>
<evidence type="ECO:0000256" key="1">
    <source>
        <dbReference type="ARBA" id="ARBA00023015"/>
    </source>
</evidence>
<dbReference type="Gene3D" id="1.10.10.10">
    <property type="entry name" value="Winged helix-like DNA-binding domain superfamily/Winged helix DNA-binding domain"/>
    <property type="match status" value="1"/>
</dbReference>
<keyword evidence="1" id="KW-0805">Transcription regulation</keyword>
<dbReference type="PANTHER" id="PTHR43537:SF24">
    <property type="entry name" value="GLUCONATE OPERON TRANSCRIPTIONAL REPRESSOR"/>
    <property type="match status" value="1"/>
</dbReference>
<dbReference type="SUPFAM" id="SSF48008">
    <property type="entry name" value="GntR ligand-binding domain-like"/>
    <property type="match status" value="1"/>
</dbReference>
<keyword evidence="6" id="KW-1185">Reference proteome</keyword>